<accession>A0A7R9AYR9</accession>
<dbReference type="EMBL" id="OC003279">
    <property type="protein sequence ID" value="CAD7263083.1"/>
    <property type="molecule type" value="Genomic_DNA"/>
</dbReference>
<gene>
    <name evidence="1" type="ORF">TSIB3V08_LOCUS7172</name>
</gene>
<evidence type="ECO:0000313" key="1">
    <source>
        <dbReference type="EMBL" id="CAD7263083.1"/>
    </source>
</evidence>
<sequence>MVYCYRKSGKRKRIPTLIRERIGEGAPALSIVTANPFTGATPVPAAQANLFQPQTRPSINQIRQQPFMGSQPSVADNAWGGASALPMPLLPSAQPNPFLS</sequence>
<name>A0A7R9AYR9_TIMSH</name>
<organism evidence="1">
    <name type="scientific">Timema shepardi</name>
    <name type="common">Walking stick</name>
    <dbReference type="NCBI Taxonomy" id="629360"/>
    <lineage>
        <taxon>Eukaryota</taxon>
        <taxon>Metazoa</taxon>
        <taxon>Ecdysozoa</taxon>
        <taxon>Arthropoda</taxon>
        <taxon>Hexapoda</taxon>
        <taxon>Insecta</taxon>
        <taxon>Pterygota</taxon>
        <taxon>Neoptera</taxon>
        <taxon>Polyneoptera</taxon>
        <taxon>Phasmatodea</taxon>
        <taxon>Timematodea</taxon>
        <taxon>Timematoidea</taxon>
        <taxon>Timematidae</taxon>
        <taxon>Timema</taxon>
    </lineage>
</organism>
<proteinExistence type="predicted"/>
<protein>
    <submittedName>
        <fullName evidence="1">Uncharacterized protein</fullName>
    </submittedName>
</protein>
<reference evidence="1" key="1">
    <citation type="submission" date="2020-11" db="EMBL/GenBank/DDBJ databases">
        <authorList>
            <person name="Tran Van P."/>
        </authorList>
    </citation>
    <scope>NUCLEOTIDE SEQUENCE</scope>
</reference>
<dbReference type="AlphaFoldDB" id="A0A7R9AYR9"/>